<reference evidence="3" key="1">
    <citation type="journal article" date="2019" name="Int. J. Syst. Evol. Microbiol.">
        <title>The Global Catalogue of Microorganisms (GCM) 10K type strain sequencing project: providing services to taxonomists for standard genome sequencing and annotation.</title>
        <authorList>
            <consortium name="The Broad Institute Genomics Platform"/>
            <consortium name="The Broad Institute Genome Sequencing Center for Infectious Disease"/>
            <person name="Wu L."/>
            <person name="Ma J."/>
        </authorList>
    </citation>
    <scope>NUCLEOTIDE SEQUENCE [LARGE SCALE GENOMIC DNA]</scope>
    <source>
        <strain evidence="3">CGMCC 4.7638</strain>
    </source>
</reference>
<feature type="non-terminal residue" evidence="2">
    <location>
        <position position="1"/>
    </location>
</feature>
<organism evidence="2 3">
    <name type="scientific">Amycolatopsis albidoflavus</name>
    <dbReference type="NCBI Taxonomy" id="102226"/>
    <lineage>
        <taxon>Bacteria</taxon>
        <taxon>Bacillati</taxon>
        <taxon>Actinomycetota</taxon>
        <taxon>Actinomycetes</taxon>
        <taxon>Pseudonocardiales</taxon>
        <taxon>Pseudonocardiaceae</taxon>
        <taxon>Amycolatopsis</taxon>
    </lineage>
</organism>
<feature type="compositionally biased region" description="Low complexity" evidence="1">
    <location>
        <begin position="177"/>
        <end position="190"/>
    </location>
</feature>
<proteinExistence type="predicted"/>
<feature type="region of interest" description="Disordered" evidence="1">
    <location>
        <begin position="177"/>
        <end position="197"/>
    </location>
</feature>
<evidence type="ECO:0000313" key="3">
    <source>
        <dbReference type="Proteomes" id="UP001597542"/>
    </source>
</evidence>
<protein>
    <submittedName>
        <fullName evidence="2">Uncharacterized protein</fullName>
    </submittedName>
</protein>
<keyword evidence="3" id="KW-1185">Reference proteome</keyword>
<gene>
    <name evidence="2" type="ORF">ACFSUT_10685</name>
</gene>
<sequence length="197" mass="18976">GLQRVVELVGLESEVDALGDEDDDGWPPVELLPGGGFGVEVSDGGVVTGSDVVDVGGGLTVCEGDVVVPPPGCVGVSLRSEVVPGGGTCPPPGCPPGWPAFGGGVITLVVGFPSGPTATTVVGVGGAVWPGVGEPGTVIGPPGTALPGTTTCELPCSPPWPPPVLFVAVSVTEPGPASSATAAKAVATTSPLTPRMA</sequence>
<evidence type="ECO:0000313" key="2">
    <source>
        <dbReference type="EMBL" id="MFD2480740.1"/>
    </source>
</evidence>
<comment type="caution">
    <text evidence="2">The sequence shown here is derived from an EMBL/GenBank/DDBJ whole genome shotgun (WGS) entry which is preliminary data.</text>
</comment>
<dbReference type="EMBL" id="JBHUKQ010000009">
    <property type="protein sequence ID" value="MFD2480740.1"/>
    <property type="molecule type" value="Genomic_DNA"/>
</dbReference>
<dbReference type="RefSeq" id="WP_377926088.1">
    <property type="nucleotide sequence ID" value="NZ_JBHUKQ010000009.1"/>
</dbReference>
<dbReference type="Proteomes" id="UP001597542">
    <property type="component" value="Unassembled WGS sequence"/>
</dbReference>
<accession>A0ABW5HUS9</accession>
<evidence type="ECO:0000256" key="1">
    <source>
        <dbReference type="SAM" id="MobiDB-lite"/>
    </source>
</evidence>
<name>A0ABW5HUS9_9PSEU</name>